<sequence>MATKQGTVACPTKSTEWVIKYATSQARNGWTDMCATQKNALTDAWDYLTKKPLADESPHGRLKGDLATVTRSGVSHDRRQYELKNGARIWYWVEGQTVMLERVETHHPNATKKRGKG</sequence>
<organism evidence="1 2">
    <name type="scientific">Intrasporangium calvum (strain ATCC 23552 / DSM 43043 / JCM 3097 / NBRC 12989 / NCIMB 10167 / NRRL B-3866 / 7 KIP)</name>
    <dbReference type="NCBI Taxonomy" id="710696"/>
    <lineage>
        <taxon>Bacteria</taxon>
        <taxon>Bacillati</taxon>
        <taxon>Actinomycetota</taxon>
        <taxon>Actinomycetes</taxon>
        <taxon>Micrococcales</taxon>
        <taxon>Intrasporangiaceae</taxon>
        <taxon>Intrasporangium</taxon>
    </lineage>
</organism>
<gene>
    <name evidence="1" type="ordered locus">Intca_2078</name>
</gene>
<evidence type="ECO:0000313" key="2">
    <source>
        <dbReference type="Proteomes" id="UP000008914"/>
    </source>
</evidence>
<dbReference type="Proteomes" id="UP000008914">
    <property type="component" value="Chromosome"/>
</dbReference>
<name>E6SD00_INTC7</name>
<dbReference type="AlphaFoldDB" id="E6SD00"/>
<keyword evidence="2" id="KW-1185">Reference proteome</keyword>
<dbReference type="EMBL" id="CP002343">
    <property type="protein sequence ID" value="ADU48588.1"/>
    <property type="molecule type" value="Genomic_DNA"/>
</dbReference>
<reference evidence="1 2" key="1">
    <citation type="journal article" date="2010" name="Stand. Genomic Sci.">
        <title>Complete genome sequence of Intrasporangium calvum type strain (7 KIP).</title>
        <authorList>
            <person name="Del Rio T.G."/>
            <person name="Chertkov O."/>
            <person name="Yasawong M."/>
            <person name="Lucas S."/>
            <person name="Deshpande S."/>
            <person name="Cheng J.F."/>
            <person name="Detter C."/>
            <person name="Tapia R."/>
            <person name="Han C."/>
            <person name="Goodwin L."/>
            <person name="Pitluck S."/>
            <person name="Liolios K."/>
            <person name="Ivanova N."/>
            <person name="Mavromatis K."/>
            <person name="Pati A."/>
            <person name="Chen A."/>
            <person name="Palaniappan K."/>
            <person name="Land M."/>
            <person name="Hauser L."/>
            <person name="Chang Y.J."/>
            <person name="Jeffries C.D."/>
            <person name="Rohde M."/>
            <person name="Pukall R."/>
            <person name="Sikorski J."/>
            <person name="Goker M."/>
            <person name="Woyke T."/>
            <person name="Bristow J."/>
            <person name="Eisen J.A."/>
            <person name="Markowitz V."/>
            <person name="Hugenholtz P."/>
            <person name="Kyrpides N.C."/>
            <person name="Klenk H.P."/>
            <person name="Lapidus A."/>
        </authorList>
    </citation>
    <scope>NUCLEOTIDE SEQUENCE [LARGE SCALE GENOMIC DNA]</scope>
    <source>
        <strain evidence="2">ATCC 23552 / DSM 43043 / JCM 3097 / NBRC 12989 / 7 KIP</strain>
    </source>
</reference>
<accession>E6SD00</accession>
<protein>
    <submittedName>
        <fullName evidence="1">Uncharacterized protein</fullName>
    </submittedName>
</protein>
<evidence type="ECO:0000313" key="1">
    <source>
        <dbReference type="EMBL" id="ADU48588.1"/>
    </source>
</evidence>
<dbReference type="OrthoDB" id="487569at2"/>
<dbReference type="eggNOG" id="ENOG5032VK7">
    <property type="taxonomic scope" value="Bacteria"/>
</dbReference>
<proteinExistence type="predicted"/>
<dbReference type="KEGG" id="ica:Intca_2078"/>
<dbReference type="STRING" id="710696.Intca_2078"/>
<dbReference type="HOGENOM" id="CLU_166919_1_0_11"/>